<evidence type="ECO:0000313" key="2">
    <source>
        <dbReference type="Proteomes" id="UP000789901"/>
    </source>
</evidence>
<reference evidence="1 2" key="1">
    <citation type="submission" date="2021-06" db="EMBL/GenBank/DDBJ databases">
        <authorList>
            <person name="Kallberg Y."/>
            <person name="Tangrot J."/>
            <person name="Rosling A."/>
        </authorList>
    </citation>
    <scope>NUCLEOTIDE SEQUENCE [LARGE SCALE GENOMIC DNA]</scope>
    <source>
        <strain evidence="1 2">120-4 pot B 10/14</strain>
    </source>
</reference>
<keyword evidence="2" id="KW-1185">Reference proteome</keyword>
<organism evidence="1 2">
    <name type="scientific">Gigaspora margarita</name>
    <dbReference type="NCBI Taxonomy" id="4874"/>
    <lineage>
        <taxon>Eukaryota</taxon>
        <taxon>Fungi</taxon>
        <taxon>Fungi incertae sedis</taxon>
        <taxon>Mucoromycota</taxon>
        <taxon>Glomeromycotina</taxon>
        <taxon>Glomeromycetes</taxon>
        <taxon>Diversisporales</taxon>
        <taxon>Gigasporaceae</taxon>
        <taxon>Gigaspora</taxon>
    </lineage>
</organism>
<name>A0ABN7WGZ5_GIGMA</name>
<comment type="caution">
    <text evidence="1">The sequence shown here is derived from an EMBL/GenBank/DDBJ whole genome shotgun (WGS) entry which is preliminary data.</text>
</comment>
<protein>
    <submittedName>
        <fullName evidence="1">9484_t:CDS:1</fullName>
    </submittedName>
</protein>
<gene>
    <name evidence="1" type="ORF">GMARGA_LOCUS30095</name>
</gene>
<proteinExistence type="predicted"/>
<dbReference type="EMBL" id="CAJVQB010041771">
    <property type="protein sequence ID" value="CAG8829846.1"/>
    <property type="molecule type" value="Genomic_DNA"/>
</dbReference>
<feature type="non-terminal residue" evidence="1">
    <location>
        <position position="1"/>
    </location>
</feature>
<evidence type="ECO:0000313" key="1">
    <source>
        <dbReference type="EMBL" id="CAG8829846.1"/>
    </source>
</evidence>
<accession>A0ABN7WGZ5</accession>
<sequence length="85" mass="9721">TDNKSKTSLEEIIPFNSYLEASNDKDNKSSVEITSFNFGRKFSDDIFISSSSRTSSLAISEDQLHLKKNKSIYLKPKQLKYLKPK</sequence>
<dbReference type="Proteomes" id="UP000789901">
    <property type="component" value="Unassembled WGS sequence"/>
</dbReference>